<dbReference type="Proteomes" id="UP000002210">
    <property type="component" value="Chromosome"/>
</dbReference>
<keyword evidence="1" id="KW-0472">Membrane</keyword>
<keyword evidence="1" id="KW-1133">Transmembrane helix</keyword>
<proteinExistence type="predicted"/>
<evidence type="ECO:0000313" key="2">
    <source>
        <dbReference type="EMBL" id="ACO27286.1"/>
    </source>
</evidence>
<evidence type="ECO:0000313" key="3">
    <source>
        <dbReference type="Proteomes" id="UP000002210"/>
    </source>
</evidence>
<dbReference type="EMBL" id="CP001407">
    <property type="protein sequence ID" value="ACO27286.1"/>
    <property type="molecule type" value="Genomic_DNA"/>
</dbReference>
<sequence length="155" mass="17547">MRVSKFLIPYSFSILSFFISVTALDLYDRMGTNNEMVSPNILGKIIQSTAQMGVLTLYFGVPIILGGCLLGELLFRGIILRFKLSYIISLLLYLLLAFSIVFIFVSVMVGVPAAYEEVRTLETMYFIGITMICAVTFFVDRNRWEKKQINNGVTK</sequence>
<protein>
    <submittedName>
        <fullName evidence="2">Uncharacterized protein</fullName>
    </submittedName>
</protein>
<dbReference type="RefSeq" id="WP_001266205.1">
    <property type="nucleotide sequence ID" value="NC_012472.1"/>
</dbReference>
<evidence type="ECO:0000256" key="1">
    <source>
        <dbReference type="SAM" id="Phobius"/>
    </source>
</evidence>
<dbReference type="AlphaFoldDB" id="A0A158RJW9"/>
<feature type="transmembrane region" description="Helical" evidence="1">
    <location>
        <begin position="7"/>
        <end position="27"/>
    </location>
</feature>
<organism evidence="2 3">
    <name type="scientific">Bacillus cereus (strain 03BB102)</name>
    <dbReference type="NCBI Taxonomy" id="572264"/>
    <lineage>
        <taxon>Bacteria</taxon>
        <taxon>Bacillati</taxon>
        <taxon>Bacillota</taxon>
        <taxon>Bacilli</taxon>
        <taxon>Bacillales</taxon>
        <taxon>Bacillaceae</taxon>
        <taxon>Bacillus</taxon>
        <taxon>Bacillus cereus group</taxon>
    </lineage>
</organism>
<gene>
    <name evidence="2" type="ordered locus">BCA_1105</name>
</gene>
<feature type="transmembrane region" description="Helical" evidence="1">
    <location>
        <begin position="123"/>
        <end position="139"/>
    </location>
</feature>
<reference evidence="2 3" key="1">
    <citation type="submission" date="2009-02" db="EMBL/GenBank/DDBJ databases">
        <title>Genome sequence of Bacillus cereus 03BB102.</title>
        <authorList>
            <person name="Dodson R.J."/>
            <person name="Jackson P."/>
            <person name="Munk A.C."/>
            <person name="Brettin T."/>
            <person name="Bruce D."/>
            <person name="Detter C."/>
            <person name="Tapia R."/>
            <person name="Han C."/>
            <person name="Sutton G."/>
            <person name="Sims D."/>
        </authorList>
    </citation>
    <scope>NUCLEOTIDE SEQUENCE [LARGE SCALE GENOMIC DNA]</scope>
    <source>
        <strain evidence="2 3">03BB102</strain>
    </source>
</reference>
<name>A0A158RJW9_BACC3</name>
<keyword evidence="1" id="KW-0812">Transmembrane</keyword>
<accession>A0A158RJW9</accession>
<feature type="transmembrane region" description="Helical" evidence="1">
    <location>
        <begin position="57"/>
        <end position="75"/>
    </location>
</feature>
<dbReference type="KEGG" id="bcx:BCA_1105"/>
<feature type="transmembrane region" description="Helical" evidence="1">
    <location>
        <begin position="87"/>
        <end position="111"/>
    </location>
</feature>